<dbReference type="NCBIfam" id="TIGR01766">
    <property type="entry name" value="IS200/IS605 family accessory protein TnpB-like domain"/>
    <property type="match status" value="1"/>
</dbReference>
<keyword evidence="8" id="KW-1185">Reference proteome</keyword>
<dbReference type="Pfam" id="PF01385">
    <property type="entry name" value="OrfB_IS605"/>
    <property type="match status" value="1"/>
</dbReference>
<dbReference type="GO" id="GO:0006310">
    <property type="term" value="P:DNA recombination"/>
    <property type="evidence" value="ECO:0007669"/>
    <property type="project" value="UniProtKB-KW"/>
</dbReference>
<proteinExistence type="inferred from homology"/>
<dbReference type="NCBIfam" id="NF040570">
    <property type="entry name" value="guided_TnpB"/>
    <property type="match status" value="1"/>
</dbReference>
<keyword evidence="4" id="KW-0233">DNA recombination</keyword>
<dbReference type="RefSeq" id="WP_146809807.1">
    <property type="nucleotide sequence ID" value="NZ_BJXX01000083.1"/>
</dbReference>
<comment type="caution">
    <text evidence="7">The sequence shown here is derived from an EMBL/GenBank/DDBJ whole genome shotgun (WGS) entry which is preliminary data.</text>
</comment>
<evidence type="ECO:0000313" key="8">
    <source>
        <dbReference type="Proteomes" id="UP000321157"/>
    </source>
</evidence>
<keyword evidence="2" id="KW-0815">Transposition</keyword>
<evidence type="ECO:0000256" key="3">
    <source>
        <dbReference type="ARBA" id="ARBA00023125"/>
    </source>
</evidence>
<comment type="similarity">
    <text evidence="1">In the C-terminal section; belongs to the transposase 35 family.</text>
</comment>
<evidence type="ECO:0000259" key="6">
    <source>
        <dbReference type="Pfam" id="PF07282"/>
    </source>
</evidence>
<keyword evidence="3" id="KW-0238">DNA-binding</keyword>
<sequence>MYRAQQIHIKKGHRFYAYCEDLCRKANYLYNVTNFYIRQLFSGLPKEENERHTLEQEAIDFIYRHLPALNQIQIDYVQKRRRKEATKPEEERKQIPDANLYAMPTLEKPFLPYGLLEGILKLTKHPDYIALPGQVNQKVMRKVYDNWTSFFASLKAYKANPEAFTGRPRIPKYKKKNGVTAVFFSNQVCKVKQEKYLQFPKTSQRLNLGKLGMRIKNLQEVRIIPSYGAYTIEMVCKQEETPSLSEKPTRILGIDLGVNNAATLANNIGQPPVIVKGGVVKSINQFYNKQRAYYTAILRKGKQPNEGPFHSKRLLRLDQKRQRKIKDFLHKASFRIIEQAKAWKIDTIVIGKSKGWKNEVPMRKGAKQTFAFLPFESFIQMLTYKGEQAGIRVLTTEESYTSQADFLANDPLPVYGEFTAAPLFSGKRIARGLYQSGTGIVWNADVNAAYNIIRKAVSDAFRGGNRGVVCVSTPLVVKVR</sequence>
<feature type="domain" description="Cas12f1-like TNB" evidence="6">
    <location>
        <begin position="375"/>
        <end position="452"/>
    </location>
</feature>
<evidence type="ECO:0000256" key="1">
    <source>
        <dbReference type="ARBA" id="ARBA00008761"/>
    </source>
</evidence>
<accession>A0A511V9I3</accession>
<dbReference type="GO" id="GO:0032196">
    <property type="term" value="P:transposition"/>
    <property type="evidence" value="ECO:0007669"/>
    <property type="project" value="UniProtKB-KW"/>
</dbReference>
<dbReference type="InterPro" id="IPR001959">
    <property type="entry name" value="Transposase"/>
</dbReference>
<dbReference type="InterPro" id="IPR010095">
    <property type="entry name" value="Cas12f1-like_TNB"/>
</dbReference>
<dbReference type="Pfam" id="PF07282">
    <property type="entry name" value="Cas12f1-like_TNB"/>
    <property type="match status" value="1"/>
</dbReference>
<organism evidence="7 8">
    <name type="scientific">Aneurinibacillus danicus</name>
    <dbReference type="NCBI Taxonomy" id="267746"/>
    <lineage>
        <taxon>Bacteria</taxon>
        <taxon>Bacillati</taxon>
        <taxon>Bacillota</taxon>
        <taxon>Bacilli</taxon>
        <taxon>Bacillales</taxon>
        <taxon>Paenibacillaceae</taxon>
        <taxon>Aneurinibacillus group</taxon>
        <taxon>Aneurinibacillus</taxon>
    </lineage>
</organism>
<dbReference type="OrthoDB" id="442799at2"/>
<evidence type="ECO:0000256" key="4">
    <source>
        <dbReference type="ARBA" id="ARBA00023172"/>
    </source>
</evidence>
<protein>
    <submittedName>
        <fullName evidence="7">Uncharacterized protein</fullName>
    </submittedName>
</protein>
<dbReference type="AlphaFoldDB" id="A0A511V9I3"/>
<name>A0A511V9I3_9BACL</name>
<gene>
    <name evidence="7" type="ORF">ADA01nite_19980</name>
</gene>
<evidence type="ECO:0000256" key="2">
    <source>
        <dbReference type="ARBA" id="ARBA00022578"/>
    </source>
</evidence>
<evidence type="ECO:0000313" key="7">
    <source>
        <dbReference type="EMBL" id="GEN34538.1"/>
    </source>
</evidence>
<dbReference type="GO" id="GO:0003677">
    <property type="term" value="F:DNA binding"/>
    <property type="evidence" value="ECO:0007669"/>
    <property type="project" value="UniProtKB-KW"/>
</dbReference>
<reference evidence="7 8" key="1">
    <citation type="submission" date="2019-07" db="EMBL/GenBank/DDBJ databases">
        <title>Whole genome shotgun sequence of Aneurinibacillus danicus NBRC 102444.</title>
        <authorList>
            <person name="Hosoyama A."/>
            <person name="Uohara A."/>
            <person name="Ohji S."/>
            <person name="Ichikawa N."/>
        </authorList>
    </citation>
    <scope>NUCLEOTIDE SEQUENCE [LARGE SCALE GENOMIC DNA]</scope>
    <source>
        <strain evidence="7 8">NBRC 102444</strain>
    </source>
</reference>
<evidence type="ECO:0000259" key="5">
    <source>
        <dbReference type="Pfam" id="PF01385"/>
    </source>
</evidence>
<feature type="domain" description="Probable transposase IS891/IS1136/IS1341" evidence="5">
    <location>
        <begin position="239"/>
        <end position="355"/>
    </location>
</feature>
<dbReference type="Proteomes" id="UP000321157">
    <property type="component" value="Unassembled WGS sequence"/>
</dbReference>
<dbReference type="EMBL" id="BJXX01000083">
    <property type="protein sequence ID" value="GEN34538.1"/>
    <property type="molecule type" value="Genomic_DNA"/>
</dbReference>